<dbReference type="Gene3D" id="3.20.20.140">
    <property type="entry name" value="Metal-dependent hydrolases"/>
    <property type="match status" value="1"/>
</dbReference>
<evidence type="ECO:0000313" key="3">
    <source>
        <dbReference type="Proteomes" id="UP001276300"/>
    </source>
</evidence>
<evidence type="ECO:0000259" key="1">
    <source>
        <dbReference type="Pfam" id="PF07969"/>
    </source>
</evidence>
<feature type="domain" description="Amidohydrolase 3" evidence="1">
    <location>
        <begin position="50"/>
        <end position="555"/>
    </location>
</feature>
<dbReference type="SUPFAM" id="SSF51338">
    <property type="entry name" value="Composite domain of metallo-dependent hydrolases"/>
    <property type="match status" value="1"/>
</dbReference>
<name>A0AAW9C351_KLUCR</name>
<dbReference type="CDD" id="cd01300">
    <property type="entry name" value="YtcJ_like"/>
    <property type="match status" value="1"/>
</dbReference>
<dbReference type="InterPro" id="IPR033932">
    <property type="entry name" value="YtcJ-like"/>
</dbReference>
<dbReference type="EC" id="3.5.-.-" evidence="2"/>
<dbReference type="Pfam" id="PF07969">
    <property type="entry name" value="Amidohydro_3"/>
    <property type="match status" value="1"/>
</dbReference>
<dbReference type="PANTHER" id="PTHR22642:SF2">
    <property type="entry name" value="PROTEIN LONG AFTER FAR-RED 3"/>
    <property type="match status" value="1"/>
</dbReference>
<proteinExistence type="predicted"/>
<sequence>MYAEIVFKNGVIWTADRLHPLAQAIAVTGEEIIFCGSNADACAYTGEKTQVHDLAGRFMMPAFIDGHCHYTLTADDICGVNLQGMNTPEAYLRAIGDKLAARPNAEFIRGGGFLEAVFPDVGPDKALLDAISLDIPIVIVSETYHSLWVNSKALAIAGINAHTPDPLNGRIERNSLGEPSGCLRETAQALVLECLPDWSVEEYKESILHFQNLAHRLGITGACDPWLDIHGQNATSALIELDDQRQIKMNLRGAILAAPALGQEQFPALNSRLNTLRRQGKHFQATTLKFFADGIFETKTALMLEPYAAAAGKGDNYYGEQNWNSSELQALFTTADKAHWQLHIHCIADGAVRQALDAFEHLQKTNGKRDSRHCIAHATACAAEDFPRFKALGVSVMLNTFWASRDKTWLMIADWIGHDRAERYLYPVESFFNAGAIVTNASDYPVTAWPNPLIGIETAVTRQPADNYHPWVFDYSNPVHQQVPWPEERTSVERMLEACTVNQAWANFMESYTGSIVPGKKADFIILNNNPLSVAAEDIGVITVHQTWFEGECVYRASSQPDIPATHDLTSC</sequence>
<gene>
    <name evidence="2" type="ORF">QWU01_06745</name>
</gene>
<dbReference type="PANTHER" id="PTHR22642">
    <property type="entry name" value="IMIDAZOLONEPROPIONASE"/>
    <property type="match status" value="1"/>
</dbReference>
<comment type="caution">
    <text evidence="2">The sequence shown here is derived from an EMBL/GenBank/DDBJ whole genome shotgun (WGS) entry which is preliminary data.</text>
</comment>
<dbReference type="Proteomes" id="UP001276300">
    <property type="component" value="Unassembled WGS sequence"/>
</dbReference>
<evidence type="ECO:0000313" key="2">
    <source>
        <dbReference type="EMBL" id="MDW3776508.1"/>
    </source>
</evidence>
<accession>A0AAW9C351</accession>
<dbReference type="EMBL" id="JAUEQX010000006">
    <property type="protein sequence ID" value="MDW3776508.1"/>
    <property type="molecule type" value="Genomic_DNA"/>
</dbReference>
<keyword evidence="2" id="KW-0378">Hydrolase</keyword>
<protein>
    <submittedName>
        <fullName evidence="2">Amidohydrolase</fullName>
        <ecNumber evidence="2">3.5.-.-</ecNumber>
    </submittedName>
</protein>
<dbReference type="Gene3D" id="3.10.310.70">
    <property type="match status" value="1"/>
</dbReference>
<dbReference type="RefSeq" id="WP_318242369.1">
    <property type="nucleotide sequence ID" value="NZ_JAUEQX010000006.1"/>
</dbReference>
<dbReference type="AlphaFoldDB" id="A0AAW9C351"/>
<dbReference type="Gene3D" id="2.30.40.10">
    <property type="entry name" value="Urease, subunit C, domain 1"/>
    <property type="match status" value="1"/>
</dbReference>
<dbReference type="SUPFAM" id="SSF51556">
    <property type="entry name" value="Metallo-dependent hydrolases"/>
    <property type="match status" value="1"/>
</dbReference>
<dbReference type="InterPro" id="IPR011059">
    <property type="entry name" value="Metal-dep_hydrolase_composite"/>
</dbReference>
<dbReference type="InterPro" id="IPR032466">
    <property type="entry name" value="Metal_Hydrolase"/>
</dbReference>
<organism evidence="2 3">
    <name type="scientific">Kluyvera cryocrescens</name>
    <name type="common">Kluyvera citrophila</name>
    <dbReference type="NCBI Taxonomy" id="580"/>
    <lineage>
        <taxon>Bacteria</taxon>
        <taxon>Pseudomonadati</taxon>
        <taxon>Pseudomonadota</taxon>
        <taxon>Gammaproteobacteria</taxon>
        <taxon>Enterobacterales</taxon>
        <taxon>Enterobacteriaceae</taxon>
        <taxon>Kluyvera</taxon>
    </lineage>
</organism>
<dbReference type="GO" id="GO:0016810">
    <property type="term" value="F:hydrolase activity, acting on carbon-nitrogen (but not peptide) bonds"/>
    <property type="evidence" value="ECO:0007669"/>
    <property type="project" value="InterPro"/>
</dbReference>
<reference evidence="2" key="1">
    <citation type="journal article" date="2023" name="J Glob Antimicrob Resist">
        <title>Emergence of NDM-1 and KPC-3 carbapenemases in Kluyvera cryocrescens: Investigating genetic heterogeneity and acquisition routes of blaNDM-1 in Enterobacterales species in Portugal.</title>
        <authorList>
            <person name="Loiodice M."/>
            <person name="Ribeiro M."/>
            <person name="Peixe L."/>
            <person name="Novais A."/>
        </authorList>
    </citation>
    <scope>NUCLEOTIDE SEQUENCE</scope>
    <source>
        <strain evidence="2">K629</strain>
    </source>
</reference>
<dbReference type="InterPro" id="IPR013108">
    <property type="entry name" value="Amidohydro_3"/>
</dbReference>